<gene>
    <name evidence="1" type="ORF">OE88DRAFT_1665637</name>
</gene>
<dbReference type="AlphaFoldDB" id="A0A5C3N193"/>
<keyword evidence="2" id="KW-1185">Reference proteome</keyword>
<dbReference type="EMBL" id="ML213523">
    <property type="protein sequence ID" value="TFK47491.1"/>
    <property type="molecule type" value="Genomic_DNA"/>
</dbReference>
<sequence>MLRDLSMKRLSSCKTLPTRLISSPTSHGVSSAASVLGITVRLWPRQDHSLQREHHVLFKISARLTARVFPAILGAFLGSATSSVPSREGFWPGGHSYPVPSPYPIFRPSP</sequence>
<evidence type="ECO:0000313" key="2">
    <source>
        <dbReference type="Proteomes" id="UP000305948"/>
    </source>
</evidence>
<evidence type="ECO:0000313" key="1">
    <source>
        <dbReference type="EMBL" id="TFK47491.1"/>
    </source>
</evidence>
<dbReference type="Proteomes" id="UP000305948">
    <property type="component" value="Unassembled WGS sequence"/>
</dbReference>
<name>A0A5C3N193_9AGAM</name>
<protein>
    <submittedName>
        <fullName evidence="1">Uncharacterized protein</fullName>
    </submittedName>
</protein>
<accession>A0A5C3N193</accession>
<proteinExistence type="predicted"/>
<reference evidence="1 2" key="1">
    <citation type="journal article" date="2019" name="Nat. Ecol. Evol.">
        <title>Megaphylogeny resolves global patterns of mushroom evolution.</title>
        <authorList>
            <person name="Varga T."/>
            <person name="Krizsan K."/>
            <person name="Foldi C."/>
            <person name="Dima B."/>
            <person name="Sanchez-Garcia M."/>
            <person name="Sanchez-Ramirez S."/>
            <person name="Szollosi G.J."/>
            <person name="Szarkandi J.G."/>
            <person name="Papp V."/>
            <person name="Albert L."/>
            <person name="Andreopoulos W."/>
            <person name="Angelini C."/>
            <person name="Antonin V."/>
            <person name="Barry K.W."/>
            <person name="Bougher N.L."/>
            <person name="Buchanan P."/>
            <person name="Buyck B."/>
            <person name="Bense V."/>
            <person name="Catcheside P."/>
            <person name="Chovatia M."/>
            <person name="Cooper J."/>
            <person name="Damon W."/>
            <person name="Desjardin D."/>
            <person name="Finy P."/>
            <person name="Geml J."/>
            <person name="Haridas S."/>
            <person name="Hughes K."/>
            <person name="Justo A."/>
            <person name="Karasinski D."/>
            <person name="Kautmanova I."/>
            <person name="Kiss B."/>
            <person name="Kocsube S."/>
            <person name="Kotiranta H."/>
            <person name="LaButti K.M."/>
            <person name="Lechner B.E."/>
            <person name="Liimatainen K."/>
            <person name="Lipzen A."/>
            <person name="Lukacs Z."/>
            <person name="Mihaltcheva S."/>
            <person name="Morgado L.N."/>
            <person name="Niskanen T."/>
            <person name="Noordeloos M.E."/>
            <person name="Ohm R.A."/>
            <person name="Ortiz-Santana B."/>
            <person name="Ovrebo C."/>
            <person name="Racz N."/>
            <person name="Riley R."/>
            <person name="Savchenko A."/>
            <person name="Shiryaev A."/>
            <person name="Soop K."/>
            <person name="Spirin V."/>
            <person name="Szebenyi C."/>
            <person name="Tomsovsky M."/>
            <person name="Tulloss R.E."/>
            <person name="Uehling J."/>
            <person name="Grigoriev I.V."/>
            <person name="Vagvolgyi C."/>
            <person name="Papp T."/>
            <person name="Martin F.M."/>
            <person name="Miettinen O."/>
            <person name="Hibbett D.S."/>
            <person name="Nagy L.G."/>
        </authorList>
    </citation>
    <scope>NUCLEOTIDE SEQUENCE [LARGE SCALE GENOMIC DNA]</scope>
    <source>
        <strain evidence="1 2">OMC1185</strain>
    </source>
</reference>
<organism evidence="1 2">
    <name type="scientific">Heliocybe sulcata</name>
    <dbReference type="NCBI Taxonomy" id="5364"/>
    <lineage>
        <taxon>Eukaryota</taxon>
        <taxon>Fungi</taxon>
        <taxon>Dikarya</taxon>
        <taxon>Basidiomycota</taxon>
        <taxon>Agaricomycotina</taxon>
        <taxon>Agaricomycetes</taxon>
        <taxon>Gloeophyllales</taxon>
        <taxon>Gloeophyllaceae</taxon>
        <taxon>Heliocybe</taxon>
    </lineage>
</organism>